<dbReference type="PANTHER" id="PTHR18964">
    <property type="entry name" value="ROK (REPRESSOR, ORF, KINASE) FAMILY"/>
    <property type="match status" value="1"/>
</dbReference>
<organism evidence="2 3">
    <name type="scientific">Actinocatenispora rupis</name>
    <dbReference type="NCBI Taxonomy" id="519421"/>
    <lineage>
        <taxon>Bacteria</taxon>
        <taxon>Bacillati</taxon>
        <taxon>Actinomycetota</taxon>
        <taxon>Actinomycetes</taxon>
        <taxon>Micromonosporales</taxon>
        <taxon>Micromonosporaceae</taxon>
        <taxon>Actinocatenispora</taxon>
    </lineage>
</organism>
<dbReference type="SUPFAM" id="SSF53067">
    <property type="entry name" value="Actin-like ATPase domain"/>
    <property type="match status" value="1"/>
</dbReference>
<evidence type="ECO:0000256" key="1">
    <source>
        <dbReference type="ARBA" id="ARBA00006479"/>
    </source>
</evidence>
<dbReference type="InterPro" id="IPR043129">
    <property type="entry name" value="ATPase_NBD"/>
</dbReference>
<dbReference type="RefSeq" id="WP_203661259.1">
    <property type="nucleotide sequence ID" value="NZ_BAAAZM010000014.1"/>
</dbReference>
<comment type="similarity">
    <text evidence="1">Belongs to the ROK (NagC/XylR) family.</text>
</comment>
<dbReference type="Pfam" id="PF00480">
    <property type="entry name" value="ROK"/>
    <property type="match status" value="1"/>
</dbReference>
<sequence length="300" mass="29479">MTRYTVGIDVGGTKIAAGLVTGAGELLARHAIPTPRTTAADLLDAMAYAARTVAAGRPFDAVGVGTGGVVDTATGTVTSATDLLPADWASCAVGARLAERLGVPVTVDNDANALAAGELDGTPGGTVLYAAIGTGIGGAVAVDGRLRHGRHHTAGGIGHHPVGTAGTRRCSCGRRGHLEAVASGPAIADAYRAGERDLRVVVAAADAGDGRAAAVIADAAGQLGRVLAGAANLLDPDRVVVGGGVAQLGARLFDPLNAAFTAELMAPIAGLTVEPARLGPDASVLGAAALAGDPSYRRVS</sequence>
<dbReference type="PANTHER" id="PTHR18964:SF169">
    <property type="entry name" value="N-ACETYLMANNOSAMINE KINASE"/>
    <property type="match status" value="1"/>
</dbReference>
<keyword evidence="3" id="KW-1185">Reference proteome</keyword>
<dbReference type="EMBL" id="BOMB01000027">
    <property type="protein sequence ID" value="GID13842.1"/>
    <property type="molecule type" value="Genomic_DNA"/>
</dbReference>
<reference evidence="2" key="1">
    <citation type="submission" date="2021-01" db="EMBL/GenBank/DDBJ databases">
        <title>Whole genome shotgun sequence of Actinocatenispora rupis NBRC 107355.</title>
        <authorList>
            <person name="Komaki H."/>
            <person name="Tamura T."/>
        </authorList>
    </citation>
    <scope>NUCLEOTIDE SEQUENCE</scope>
    <source>
        <strain evidence="2">NBRC 107355</strain>
    </source>
</reference>
<evidence type="ECO:0000313" key="3">
    <source>
        <dbReference type="Proteomes" id="UP000612808"/>
    </source>
</evidence>
<dbReference type="AlphaFoldDB" id="A0A8J3JC79"/>
<proteinExistence type="inferred from homology"/>
<gene>
    <name evidence="2" type="ORF">Aru02nite_47310</name>
</gene>
<dbReference type="Proteomes" id="UP000612808">
    <property type="component" value="Unassembled WGS sequence"/>
</dbReference>
<accession>A0A8J3JC79</accession>
<dbReference type="InterPro" id="IPR000600">
    <property type="entry name" value="ROK"/>
</dbReference>
<name>A0A8J3JC79_9ACTN</name>
<dbReference type="Gene3D" id="3.30.420.40">
    <property type="match status" value="2"/>
</dbReference>
<protein>
    <submittedName>
        <fullName evidence="2">Transcriptional regulator</fullName>
    </submittedName>
</protein>
<comment type="caution">
    <text evidence="2">The sequence shown here is derived from an EMBL/GenBank/DDBJ whole genome shotgun (WGS) entry which is preliminary data.</text>
</comment>
<evidence type="ECO:0000313" key="2">
    <source>
        <dbReference type="EMBL" id="GID13842.1"/>
    </source>
</evidence>